<name>A0ABS2W5R8_9GAMM</name>
<dbReference type="PIRSF" id="PIRSF006324">
    <property type="entry name" value="LeuE"/>
    <property type="match status" value="1"/>
</dbReference>
<organism evidence="7 8">
    <name type="scientific">Amphritea pacifica</name>
    <dbReference type="NCBI Taxonomy" id="2811233"/>
    <lineage>
        <taxon>Bacteria</taxon>
        <taxon>Pseudomonadati</taxon>
        <taxon>Pseudomonadota</taxon>
        <taxon>Gammaproteobacteria</taxon>
        <taxon>Oceanospirillales</taxon>
        <taxon>Oceanospirillaceae</taxon>
        <taxon>Amphritea</taxon>
    </lineage>
</organism>
<evidence type="ECO:0000313" key="8">
    <source>
        <dbReference type="Proteomes" id="UP000760472"/>
    </source>
</evidence>
<comment type="caution">
    <text evidence="7">The sequence shown here is derived from an EMBL/GenBank/DDBJ whole genome shotgun (WGS) entry which is preliminary data.</text>
</comment>
<dbReference type="Proteomes" id="UP000760472">
    <property type="component" value="Unassembled WGS sequence"/>
</dbReference>
<keyword evidence="8" id="KW-1185">Reference proteome</keyword>
<protein>
    <submittedName>
        <fullName evidence="7">LysE family translocator</fullName>
    </submittedName>
</protein>
<feature type="transmembrane region" description="Helical" evidence="6">
    <location>
        <begin position="153"/>
        <end position="174"/>
    </location>
</feature>
<evidence type="ECO:0000256" key="3">
    <source>
        <dbReference type="ARBA" id="ARBA00022692"/>
    </source>
</evidence>
<dbReference type="PANTHER" id="PTHR30086:SF20">
    <property type="entry name" value="ARGININE EXPORTER PROTEIN ARGO-RELATED"/>
    <property type="match status" value="1"/>
</dbReference>
<feature type="transmembrane region" description="Helical" evidence="6">
    <location>
        <begin position="77"/>
        <end position="95"/>
    </location>
</feature>
<proteinExistence type="predicted"/>
<dbReference type="PANTHER" id="PTHR30086">
    <property type="entry name" value="ARGININE EXPORTER PROTEIN ARGO"/>
    <property type="match status" value="1"/>
</dbReference>
<evidence type="ECO:0000313" key="7">
    <source>
        <dbReference type="EMBL" id="MBN0986737.1"/>
    </source>
</evidence>
<evidence type="ECO:0000256" key="4">
    <source>
        <dbReference type="ARBA" id="ARBA00022989"/>
    </source>
</evidence>
<dbReference type="RefSeq" id="WP_205213070.1">
    <property type="nucleotide sequence ID" value="NZ_JAFFZP010000005.1"/>
</dbReference>
<keyword evidence="3 6" id="KW-0812">Transmembrane</keyword>
<dbReference type="EMBL" id="JAFFZP010000005">
    <property type="protein sequence ID" value="MBN0986737.1"/>
    <property type="molecule type" value="Genomic_DNA"/>
</dbReference>
<evidence type="ECO:0000256" key="6">
    <source>
        <dbReference type="SAM" id="Phobius"/>
    </source>
</evidence>
<gene>
    <name evidence="7" type="ORF">JW498_05140</name>
</gene>
<evidence type="ECO:0000256" key="2">
    <source>
        <dbReference type="ARBA" id="ARBA00022475"/>
    </source>
</evidence>
<sequence>MESHLFTTFLVAITLLTLTPGVDTLVTIRNSARGGWKDGCATSTGICCGLFLHATVSALGISVILLQSANAFQFLKLIGAGYLIWLGFTSLRGIVQGDSVFRLPDTGSRPFVIWRSLREGFLSNALNPKTALFYMAFLPQFIDPQGSALTQSLWLAAIHFVIAMLWQCSLALVVNSARHWLQSQPVSIGLNALSGSVLIYLGTRLALTEN</sequence>
<dbReference type="InterPro" id="IPR001123">
    <property type="entry name" value="LeuE-type"/>
</dbReference>
<evidence type="ECO:0000256" key="1">
    <source>
        <dbReference type="ARBA" id="ARBA00004651"/>
    </source>
</evidence>
<reference evidence="7 8" key="1">
    <citation type="submission" date="2021-02" db="EMBL/GenBank/DDBJ databases">
        <title>A novel species of genus Amphritea isolated from a fishpond in China.</title>
        <authorList>
            <person name="Lu H."/>
        </authorList>
    </citation>
    <scope>NUCLEOTIDE SEQUENCE [LARGE SCALE GENOMIC DNA]</scope>
    <source>
        <strain evidence="7 8">RP18W</strain>
    </source>
</reference>
<keyword evidence="4 6" id="KW-1133">Transmembrane helix</keyword>
<keyword evidence="5 6" id="KW-0472">Membrane</keyword>
<evidence type="ECO:0000256" key="5">
    <source>
        <dbReference type="ARBA" id="ARBA00023136"/>
    </source>
</evidence>
<comment type="subcellular location">
    <subcellularLocation>
        <location evidence="1">Cell membrane</location>
        <topology evidence="1">Multi-pass membrane protein</topology>
    </subcellularLocation>
</comment>
<dbReference type="Pfam" id="PF01810">
    <property type="entry name" value="LysE"/>
    <property type="match status" value="1"/>
</dbReference>
<feature type="transmembrane region" description="Helical" evidence="6">
    <location>
        <begin position="43"/>
        <end position="65"/>
    </location>
</feature>
<keyword evidence="2" id="KW-1003">Cell membrane</keyword>
<accession>A0ABS2W5R8</accession>
<feature type="transmembrane region" description="Helical" evidence="6">
    <location>
        <begin position="186"/>
        <end position="207"/>
    </location>
</feature>